<name>A0A9R1C430_TRITD</name>
<protein>
    <submittedName>
        <fullName evidence="2">Uncharacterized protein</fullName>
    </submittedName>
</protein>
<dbReference type="EMBL" id="LT934124">
    <property type="protein sequence ID" value="VAI91533.1"/>
    <property type="molecule type" value="Genomic_DNA"/>
</dbReference>
<reference evidence="2 3" key="1">
    <citation type="submission" date="2017-09" db="EMBL/GenBank/DDBJ databases">
        <authorList>
            <consortium name="International Durum Wheat Genome Sequencing Consortium (IDWGSC)"/>
            <person name="Milanesi L."/>
        </authorList>
    </citation>
    <scope>NUCLEOTIDE SEQUENCE [LARGE SCALE GENOMIC DNA]</scope>
    <source>
        <strain evidence="3">cv. Svevo</strain>
    </source>
</reference>
<keyword evidence="3" id="KW-1185">Reference proteome</keyword>
<accession>A0A9R1C430</accession>
<gene>
    <name evidence="2" type="ORF">TRITD_7Bv1G186310</name>
</gene>
<evidence type="ECO:0000256" key="1">
    <source>
        <dbReference type="SAM" id="MobiDB-lite"/>
    </source>
</evidence>
<evidence type="ECO:0000313" key="3">
    <source>
        <dbReference type="Proteomes" id="UP000324705"/>
    </source>
</evidence>
<dbReference type="AlphaFoldDB" id="A0A9R1C430"/>
<sequence>MASDRLAALKAFDETKAGVKGLVDAGVKAVPDIFRHPPDPLSPCTKGQGSYGVRPGGHGRGWPAALPDRHGGGAAPLVREAERAP</sequence>
<feature type="region of interest" description="Disordered" evidence="1">
    <location>
        <begin position="35"/>
        <end position="85"/>
    </location>
</feature>
<organism evidence="2 3">
    <name type="scientific">Triticum turgidum subsp. durum</name>
    <name type="common">Durum wheat</name>
    <name type="synonym">Triticum durum</name>
    <dbReference type="NCBI Taxonomy" id="4567"/>
    <lineage>
        <taxon>Eukaryota</taxon>
        <taxon>Viridiplantae</taxon>
        <taxon>Streptophyta</taxon>
        <taxon>Embryophyta</taxon>
        <taxon>Tracheophyta</taxon>
        <taxon>Spermatophyta</taxon>
        <taxon>Magnoliopsida</taxon>
        <taxon>Liliopsida</taxon>
        <taxon>Poales</taxon>
        <taxon>Poaceae</taxon>
        <taxon>BOP clade</taxon>
        <taxon>Pooideae</taxon>
        <taxon>Triticodae</taxon>
        <taxon>Triticeae</taxon>
        <taxon>Triticinae</taxon>
        <taxon>Triticum</taxon>
    </lineage>
</organism>
<dbReference type="Proteomes" id="UP000324705">
    <property type="component" value="Chromosome 7B"/>
</dbReference>
<evidence type="ECO:0000313" key="2">
    <source>
        <dbReference type="EMBL" id="VAI91533.1"/>
    </source>
</evidence>
<proteinExistence type="predicted"/>
<dbReference type="Gramene" id="TRITD7Bv1G186310.1">
    <property type="protein sequence ID" value="TRITD7Bv1G186310.1"/>
    <property type="gene ID" value="TRITD7Bv1G186310"/>
</dbReference>